<keyword evidence="3" id="KW-0238">DNA-binding</keyword>
<evidence type="ECO:0000259" key="7">
    <source>
        <dbReference type="SMART" id="SM00475"/>
    </source>
</evidence>
<evidence type="ECO:0000256" key="3">
    <source>
        <dbReference type="ARBA" id="ARBA00023125"/>
    </source>
</evidence>
<dbReference type="PANTHER" id="PTHR42646:SF2">
    <property type="entry name" value="5'-3' EXONUCLEASE FAMILY PROTEIN"/>
    <property type="match status" value="1"/>
</dbReference>
<dbReference type="Pfam" id="PF02739">
    <property type="entry name" value="5_3_exonuc_N"/>
    <property type="match status" value="1"/>
</dbReference>
<accession>A0A2K8NZ21</accession>
<dbReference type="Gene3D" id="3.40.50.1010">
    <property type="entry name" value="5'-nuclease"/>
    <property type="match status" value="1"/>
</dbReference>
<evidence type="ECO:0000256" key="1">
    <source>
        <dbReference type="ARBA" id="ARBA00022722"/>
    </source>
</evidence>
<dbReference type="GO" id="GO:0017108">
    <property type="term" value="F:5'-flap endonuclease activity"/>
    <property type="evidence" value="ECO:0007669"/>
    <property type="project" value="InterPro"/>
</dbReference>
<evidence type="ECO:0000256" key="6">
    <source>
        <dbReference type="SAM" id="MobiDB-lite"/>
    </source>
</evidence>
<feature type="domain" description="5'-3' exonuclease" evidence="7">
    <location>
        <begin position="6"/>
        <end position="271"/>
    </location>
</feature>
<keyword evidence="9" id="KW-1185">Reference proteome</keyword>
<dbReference type="Gene3D" id="1.10.150.20">
    <property type="entry name" value="5' to 3' exonuclease, C-terminal subdomain"/>
    <property type="match status" value="1"/>
</dbReference>
<dbReference type="SMART" id="SM00475">
    <property type="entry name" value="53EXOc"/>
    <property type="match status" value="1"/>
</dbReference>
<evidence type="ECO:0000256" key="5">
    <source>
        <dbReference type="ARBA" id="ARBA00050026"/>
    </source>
</evidence>
<evidence type="ECO:0000313" key="9">
    <source>
        <dbReference type="Proteomes" id="UP000232230"/>
    </source>
</evidence>
<dbReference type="SUPFAM" id="SSF47807">
    <property type="entry name" value="5' to 3' exonuclease, C-terminal subdomain"/>
    <property type="match status" value="1"/>
</dbReference>
<dbReference type="GO" id="GO:0008409">
    <property type="term" value="F:5'-3' exonuclease activity"/>
    <property type="evidence" value="ECO:0007669"/>
    <property type="project" value="InterPro"/>
</dbReference>
<reference evidence="8 9" key="1">
    <citation type="submission" date="2017-11" db="EMBL/GenBank/DDBJ databases">
        <title>Genome sequence of Entomoplasma somnilux PYAN-1 (ATCC 49194).</title>
        <authorList>
            <person name="Lo W.-S."/>
            <person name="Gasparich G.E."/>
            <person name="Kuo C.-H."/>
        </authorList>
    </citation>
    <scope>NUCLEOTIDE SEQUENCE [LARGE SCALE GENOMIC DNA]</scope>
    <source>
        <strain evidence="8 9">PYAN-1</strain>
    </source>
</reference>
<evidence type="ECO:0000256" key="4">
    <source>
        <dbReference type="ARBA" id="ARBA00049957"/>
    </source>
</evidence>
<dbReference type="Proteomes" id="UP000232230">
    <property type="component" value="Chromosome"/>
</dbReference>
<dbReference type="RefSeq" id="WP_024863551.1">
    <property type="nucleotide sequence ID" value="NZ_CP024965.1"/>
</dbReference>
<gene>
    <name evidence="8" type="primary">polA</name>
    <name evidence="8" type="ORF">ESOMN_v1c06550</name>
</gene>
<evidence type="ECO:0000313" key="8">
    <source>
        <dbReference type="EMBL" id="ATZ19037.1"/>
    </source>
</evidence>
<dbReference type="InterPro" id="IPR038969">
    <property type="entry name" value="FEN"/>
</dbReference>
<feature type="region of interest" description="Disordered" evidence="6">
    <location>
        <begin position="301"/>
        <end position="330"/>
    </location>
</feature>
<dbReference type="InterPro" id="IPR020045">
    <property type="entry name" value="DNA_polI_H3TH"/>
</dbReference>
<dbReference type="SUPFAM" id="SSF88723">
    <property type="entry name" value="PIN domain-like"/>
    <property type="match status" value="1"/>
</dbReference>
<name>A0A2K8NZ21_9MOLU</name>
<proteinExistence type="predicted"/>
<dbReference type="InterPro" id="IPR029060">
    <property type="entry name" value="PIN-like_dom_sf"/>
</dbReference>
<comment type="function">
    <text evidence="4">5'-3' exonuclease acting preferentially on double-stranded DNA.</text>
</comment>
<protein>
    <recommendedName>
        <fullName evidence="5">5'-3' exonuclease</fullName>
    </recommendedName>
</protein>
<feature type="compositionally biased region" description="Basic and acidic residues" evidence="6">
    <location>
        <begin position="301"/>
        <end position="310"/>
    </location>
</feature>
<dbReference type="KEGG" id="esx:ESOMN_v1c06550"/>
<dbReference type="FunFam" id="1.10.150.20:FF:000003">
    <property type="entry name" value="DNA polymerase I"/>
    <property type="match status" value="1"/>
</dbReference>
<dbReference type="InterPro" id="IPR020046">
    <property type="entry name" value="5-3_exonucl_a-hlix_arch_N"/>
</dbReference>
<dbReference type="InterPro" id="IPR008918">
    <property type="entry name" value="HhH2"/>
</dbReference>
<dbReference type="SMART" id="SM00279">
    <property type="entry name" value="HhH2"/>
    <property type="match status" value="1"/>
</dbReference>
<dbReference type="GO" id="GO:0033567">
    <property type="term" value="P:DNA replication, Okazaki fragment processing"/>
    <property type="evidence" value="ECO:0007669"/>
    <property type="project" value="InterPro"/>
</dbReference>
<keyword evidence="1" id="KW-0540">Nuclease</keyword>
<evidence type="ECO:0000256" key="2">
    <source>
        <dbReference type="ARBA" id="ARBA00022801"/>
    </source>
</evidence>
<dbReference type="CDD" id="cd09898">
    <property type="entry name" value="H3TH_53EXO"/>
    <property type="match status" value="1"/>
</dbReference>
<organism evidence="8 9">
    <name type="scientific">Williamsoniiplasma somnilux</name>
    <dbReference type="NCBI Taxonomy" id="215578"/>
    <lineage>
        <taxon>Bacteria</taxon>
        <taxon>Bacillati</taxon>
        <taxon>Mycoplasmatota</taxon>
        <taxon>Mollicutes</taxon>
        <taxon>Entomoplasmatales</taxon>
        <taxon>Williamsoniiplasma</taxon>
    </lineage>
</organism>
<dbReference type="InterPro" id="IPR036279">
    <property type="entry name" value="5-3_exonuclease_C_sf"/>
</dbReference>
<dbReference type="GO" id="GO:0003677">
    <property type="term" value="F:DNA binding"/>
    <property type="evidence" value="ECO:0007669"/>
    <property type="project" value="UniProtKB-KW"/>
</dbReference>
<dbReference type="InterPro" id="IPR002421">
    <property type="entry name" value="5-3_exonuclease"/>
</dbReference>
<sequence length="330" mass="38434">MNTKSEKQTILIIDGYHLLHKGFYGTLKRKTVAVNRDGTYINAIYTFIAKINEVINSNLYHTIIVTFDVDQGCWRRDIYPEYKAKRKETPAELIPQFQIIREFLTSANIPWYEMPGYEGDDVMGTITKIATKLGYNIHILSNDKDTFQLVNENVKIITTTNKKEKPVFIEAHEVSEKLGCKPSQVPDVKSLLGDASDNIKGVKCLHYKQAMDLLQKYETIENIFKNLDEIPQNLKEKLIACQEQIFMNKKITKIQCNLQLGRIDFRPLKVNYYGYLNFLKKHRMWAFTGNVTKKIEEFKNKQNKKPEIKITKKTQKPKNDSRVTQQKTIN</sequence>
<dbReference type="CDD" id="cd09859">
    <property type="entry name" value="PIN_53EXO"/>
    <property type="match status" value="1"/>
</dbReference>
<dbReference type="PANTHER" id="PTHR42646">
    <property type="entry name" value="FLAP ENDONUCLEASE XNI"/>
    <property type="match status" value="1"/>
</dbReference>
<dbReference type="Pfam" id="PF01367">
    <property type="entry name" value="5_3_exonuc"/>
    <property type="match status" value="1"/>
</dbReference>
<dbReference type="AlphaFoldDB" id="A0A2K8NZ21"/>
<keyword evidence="2" id="KW-0378">Hydrolase</keyword>
<dbReference type="EMBL" id="CP024965">
    <property type="protein sequence ID" value="ATZ19037.1"/>
    <property type="molecule type" value="Genomic_DNA"/>
</dbReference>